<feature type="region of interest" description="Disordered" evidence="3">
    <location>
        <begin position="1"/>
        <end position="47"/>
    </location>
</feature>
<evidence type="ECO:0000256" key="2">
    <source>
        <dbReference type="ARBA" id="ARBA00022525"/>
    </source>
</evidence>
<sequence length="837" mass="87727">MADIPGTSGQDTLIGTNDADQITGGAGDDAISGEGGNDSILGQGGNDTLFGDQGQGAAFGTDAAPLTLFRSNLVSDSSSGNNNAKVGDVAIYKNVTTLADGTSVSARITLVGVSNTNLAVDLSGGTGFELLLNGTHNASMVGETASFRMEFFNPATGEPVSINTTATVNDLDRNGTNDQESVTYDVSQVSAFATSPDTSLSVSSIDGKLRAAGTETNDPNDQDAWFSVLLENQSSLDFTLETRSGQSGFTFSGDLIDDAIITETSTGDDTIDGGDGHDLIFGQAGDDCLIGGAGDDTIFGDEAESGGAGQDASALFLSRNNVVSDTSSNNLAKLGDQAVYKDIATLADGTSVSGRLILVAVSNSDLDVDITGSTAGAEIRLNGSEDAAMRGETASFRLEFFNPTTGEPVILNSTATFNDIDNFNNSSTNQESVRIDSNSFKSYAVASNSSLSLTTNGSSVTAGGTQTNSPDDQDAWFSAEFENRAFIEFTLGTRSVNSGFTLSGDLIDDATETAFEGGDDKIDGGDGNDFLAGQGGNDSITGGAGNDTIQGGTGSDTITGGAGDDLMEGGDGSDLFHLSVAGNDTVVGGEDADGSDIDVLRIDRWNKAIFHTGPESGRVEFYDDLGGLTHTLHFSEIERVICFTPGTLIATPEGCRPVEDLRPGDRVMTRDNGIRELCWTGRKDLTPAMLDANTQLRPVRIRKDSLGPGLPEQDMLVSPNHRMLLVSGMAEIMFGEREVLVPAKHMTRIPGVDRVGRAEGVSYVHVMCEQHEVILANGTWSESFQPGDEAMRAVEEAQRDELYALFPELEQAEGRARYLSARMTLRSHEAQALTSHA</sequence>
<dbReference type="eggNOG" id="COG2931">
    <property type="taxonomic scope" value="Bacteria"/>
</dbReference>
<dbReference type="PRINTS" id="PR00313">
    <property type="entry name" value="CABNDNGRPT"/>
</dbReference>
<keyword evidence="6" id="KW-1185">Reference proteome</keyword>
<feature type="region of interest" description="Disordered" evidence="3">
    <location>
        <begin position="517"/>
        <end position="566"/>
    </location>
</feature>
<feature type="domain" description="Hint" evidence="4">
    <location>
        <begin position="640"/>
        <end position="742"/>
    </location>
</feature>
<evidence type="ECO:0000259" key="4">
    <source>
        <dbReference type="SMART" id="SM00306"/>
    </source>
</evidence>
<dbReference type="InterPro" id="IPR003587">
    <property type="entry name" value="Hint_dom_N"/>
</dbReference>
<dbReference type="InterPro" id="IPR028992">
    <property type="entry name" value="Hedgehog/Intein_dom"/>
</dbReference>
<dbReference type="InterPro" id="IPR011049">
    <property type="entry name" value="Serralysin-like_metalloprot_C"/>
</dbReference>
<dbReference type="EMBL" id="AALY01000002">
    <property type="protein sequence ID" value="EAP76096.1"/>
    <property type="molecule type" value="Genomic_DNA"/>
</dbReference>
<comment type="subcellular location">
    <subcellularLocation>
        <location evidence="1">Secreted</location>
    </subcellularLocation>
</comment>
<dbReference type="GO" id="GO:0005509">
    <property type="term" value="F:calcium ion binding"/>
    <property type="evidence" value="ECO:0007669"/>
    <property type="project" value="InterPro"/>
</dbReference>
<dbReference type="InterPro" id="IPR001343">
    <property type="entry name" value="Hemolysn_Ca-bd"/>
</dbReference>
<dbReference type="SUPFAM" id="SSF51120">
    <property type="entry name" value="beta-Roll"/>
    <property type="match status" value="3"/>
</dbReference>
<accession>A3SNQ6</accession>
<dbReference type="Gene3D" id="2.170.16.10">
    <property type="entry name" value="Hedgehog/Intein (Hint) domain"/>
    <property type="match status" value="1"/>
</dbReference>
<dbReference type="Proteomes" id="UP000005954">
    <property type="component" value="Unassembled WGS sequence"/>
</dbReference>
<dbReference type="SMART" id="SM00306">
    <property type="entry name" value="HintN"/>
    <property type="match status" value="1"/>
</dbReference>
<feature type="compositionally biased region" description="Polar residues" evidence="3">
    <location>
        <begin position="547"/>
        <end position="558"/>
    </location>
</feature>
<dbReference type="Pfam" id="PF13403">
    <property type="entry name" value="Hint_2"/>
    <property type="match status" value="1"/>
</dbReference>
<organism evidence="5 6">
    <name type="scientific">Roseovarius nubinhibens (strain ATCC BAA-591 / DSM 15170 / ISM)</name>
    <dbReference type="NCBI Taxonomy" id="89187"/>
    <lineage>
        <taxon>Bacteria</taxon>
        <taxon>Pseudomonadati</taxon>
        <taxon>Pseudomonadota</taxon>
        <taxon>Alphaproteobacteria</taxon>
        <taxon>Rhodobacterales</taxon>
        <taxon>Roseobacteraceae</taxon>
        <taxon>Roseovarius</taxon>
    </lineage>
</organism>
<dbReference type="HOGENOM" id="CLU_010616_0_0_5"/>
<dbReference type="InterPro" id="IPR036844">
    <property type="entry name" value="Hint_dom_sf"/>
</dbReference>
<reference evidence="5 6" key="1">
    <citation type="submission" date="2005-12" db="EMBL/GenBank/DDBJ databases">
        <authorList>
            <person name="Moran M.A."/>
            <person name="Ferriera S."/>
            <person name="Johnson J."/>
            <person name="Kravitz S."/>
            <person name="Halpern A."/>
            <person name="Remington K."/>
            <person name="Beeson K."/>
            <person name="Tran B."/>
            <person name="Rogers Y.-H."/>
            <person name="Friedman R."/>
            <person name="Venter J.C."/>
        </authorList>
    </citation>
    <scope>NUCLEOTIDE SEQUENCE [LARGE SCALE GENOMIC DNA]</scope>
    <source>
        <strain evidence="6">ATCC BAA-591 / DSM 15170 / ISM</strain>
    </source>
</reference>
<dbReference type="InterPro" id="IPR018511">
    <property type="entry name" value="Hemolysin-typ_Ca-bd_CS"/>
</dbReference>
<proteinExistence type="predicted"/>
<dbReference type="GO" id="GO:0005576">
    <property type="term" value="C:extracellular region"/>
    <property type="evidence" value="ECO:0007669"/>
    <property type="project" value="UniProtKB-SubCell"/>
</dbReference>
<feature type="compositionally biased region" description="Polar residues" evidence="3">
    <location>
        <begin position="461"/>
        <end position="470"/>
    </location>
</feature>
<name>A3SNQ6_ROSNI</name>
<evidence type="ECO:0000313" key="6">
    <source>
        <dbReference type="Proteomes" id="UP000005954"/>
    </source>
</evidence>
<feature type="compositionally biased region" description="Low complexity" evidence="3">
    <location>
        <begin position="451"/>
        <end position="460"/>
    </location>
</feature>
<feature type="compositionally biased region" description="Polar residues" evidence="3">
    <location>
        <begin position="7"/>
        <end position="20"/>
    </location>
</feature>
<feature type="region of interest" description="Disordered" evidence="3">
    <location>
        <begin position="451"/>
        <end position="472"/>
    </location>
</feature>
<evidence type="ECO:0000313" key="5">
    <source>
        <dbReference type="EMBL" id="EAP76096.1"/>
    </source>
</evidence>
<dbReference type="CDD" id="cd00081">
    <property type="entry name" value="Hint"/>
    <property type="match status" value="1"/>
</dbReference>
<protein>
    <submittedName>
        <fullName evidence="5">Type I secretion target repeat protein</fullName>
    </submittedName>
</protein>
<gene>
    <name evidence="5" type="ORF">ISM_14560</name>
</gene>
<evidence type="ECO:0000256" key="3">
    <source>
        <dbReference type="SAM" id="MobiDB-lite"/>
    </source>
</evidence>
<dbReference type="SUPFAM" id="SSF51294">
    <property type="entry name" value="Hedgehog/intein (Hint) domain"/>
    <property type="match status" value="1"/>
</dbReference>
<dbReference type="OrthoDB" id="6305173at2"/>
<evidence type="ECO:0000256" key="1">
    <source>
        <dbReference type="ARBA" id="ARBA00004613"/>
    </source>
</evidence>
<dbReference type="PANTHER" id="PTHR38340:SF1">
    <property type="entry name" value="S-LAYER PROTEIN"/>
    <property type="match status" value="1"/>
</dbReference>
<dbReference type="AlphaFoldDB" id="A3SNQ6"/>
<keyword evidence="2" id="KW-0964">Secreted</keyword>
<dbReference type="InterPro" id="IPR050557">
    <property type="entry name" value="RTX_toxin/Mannuronan_C5-epim"/>
</dbReference>
<dbReference type="Pfam" id="PF00353">
    <property type="entry name" value="HemolysinCabind"/>
    <property type="match status" value="3"/>
</dbReference>
<comment type="caution">
    <text evidence="5">The sequence shown here is derived from an EMBL/GenBank/DDBJ whole genome shotgun (WGS) entry which is preliminary data.</text>
</comment>
<dbReference type="PROSITE" id="PS00330">
    <property type="entry name" value="HEMOLYSIN_CALCIUM"/>
    <property type="match status" value="3"/>
</dbReference>
<dbReference type="PANTHER" id="PTHR38340">
    <property type="entry name" value="S-LAYER PROTEIN"/>
    <property type="match status" value="1"/>
</dbReference>
<dbReference type="STRING" id="89187.ISM_14560"/>
<dbReference type="Gene3D" id="2.150.10.10">
    <property type="entry name" value="Serralysin-like metalloprotease, C-terminal"/>
    <property type="match status" value="3"/>
</dbReference>
<dbReference type="RefSeq" id="WP_009814921.1">
    <property type="nucleotide sequence ID" value="NZ_CH724156.1"/>
</dbReference>